<dbReference type="WBParaSite" id="DME_0000662601-mRNA-1">
    <property type="protein sequence ID" value="DME_0000662601-mRNA-1"/>
    <property type="gene ID" value="DME_0000662601"/>
</dbReference>
<evidence type="ECO:0000313" key="2">
    <source>
        <dbReference type="Proteomes" id="UP000038040"/>
    </source>
</evidence>
<protein>
    <submittedName>
        <fullName evidence="1 4">Uncharacterized protein</fullName>
    </submittedName>
</protein>
<dbReference type="OrthoDB" id="5857467at2759"/>
<evidence type="ECO:0000313" key="1">
    <source>
        <dbReference type="EMBL" id="VDN51297.1"/>
    </source>
</evidence>
<evidence type="ECO:0000313" key="3">
    <source>
        <dbReference type="Proteomes" id="UP000274756"/>
    </source>
</evidence>
<dbReference type="Proteomes" id="UP000038040">
    <property type="component" value="Unplaced"/>
</dbReference>
<sequence length="182" mass="21109">MKRWNEMRQREKNFKSNVESSDKLKKYADTVINFPANTLSRKLDDSIHQNILRSFYTLWNIESIARNRLRTVKEIRDSLMNLSRSSAVEQYLKKAPEGGLSSNIICEDQLSLKARYVLAQWTHFACINGDNGNDNDGFESGYEEDPVIMWNHICDSLNFDNLNLRLLDSKNRPSVVSEPSIF</sequence>
<dbReference type="AlphaFoldDB" id="A0A0N4UGK1"/>
<organism evidence="2 4">
    <name type="scientific">Dracunculus medinensis</name>
    <name type="common">Guinea worm</name>
    <dbReference type="NCBI Taxonomy" id="318479"/>
    <lineage>
        <taxon>Eukaryota</taxon>
        <taxon>Metazoa</taxon>
        <taxon>Ecdysozoa</taxon>
        <taxon>Nematoda</taxon>
        <taxon>Chromadorea</taxon>
        <taxon>Rhabditida</taxon>
        <taxon>Spirurina</taxon>
        <taxon>Dracunculoidea</taxon>
        <taxon>Dracunculidae</taxon>
        <taxon>Dracunculus</taxon>
    </lineage>
</organism>
<proteinExistence type="predicted"/>
<reference evidence="1 3" key="2">
    <citation type="submission" date="2018-11" db="EMBL/GenBank/DDBJ databases">
        <authorList>
            <consortium name="Pathogen Informatics"/>
        </authorList>
    </citation>
    <scope>NUCLEOTIDE SEQUENCE [LARGE SCALE GENOMIC DNA]</scope>
</reference>
<gene>
    <name evidence="1" type="ORF">DME_LOCUS1270</name>
</gene>
<evidence type="ECO:0000313" key="4">
    <source>
        <dbReference type="WBParaSite" id="DME_0000662601-mRNA-1"/>
    </source>
</evidence>
<accession>A0A0N4UGK1</accession>
<dbReference type="EMBL" id="UYYG01000017">
    <property type="protein sequence ID" value="VDN51297.1"/>
    <property type="molecule type" value="Genomic_DNA"/>
</dbReference>
<dbReference type="Proteomes" id="UP000274756">
    <property type="component" value="Unassembled WGS sequence"/>
</dbReference>
<keyword evidence="3" id="KW-1185">Reference proteome</keyword>
<name>A0A0N4UGK1_DRAME</name>
<reference evidence="4" key="1">
    <citation type="submission" date="2017-02" db="UniProtKB">
        <authorList>
            <consortium name="WormBaseParasite"/>
        </authorList>
    </citation>
    <scope>IDENTIFICATION</scope>
</reference>